<gene>
    <name evidence="2" type="ORF">LX24_02562</name>
</gene>
<evidence type="ECO:0000313" key="3">
    <source>
        <dbReference type="Proteomes" id="UP000323166"/>
    </source>
</evidence>
<accession>A0A5S4ZQQ5</accession>
<evidence type="ECO:0000256" key="1">
    <source>
        <dbReference type="SAM" id="Coils"/>
    </source>
</evidence>
<organism evidence="2 3">
    <name type="scientific">Desulfallas thermosapovorans DSM 6562</name>
    <dbReference type="NCBI Taxonomy" id="1121431"/>
    <lineage>
        <taxon>Bacteria</taxon>
        <taxon>Bacillati</taxon>
        <taxon>Bacillota</taxon>
        <taxon>Clostridia</taxon>
        <taxon>Eubacteriales</taxon>
        <taxon>Desulfallaceae</taxon>
        <taxon>Desulfallas</taxon>
    </lineage>
</organism>
<dbReference type="AlphaFoldDB" id="A0A5S4ZQQ5"/>
<dbReference type="EMBL" id="VNHM01000017">
    <property type="protein sequence ID" value="TYO93878.1"/>
    <property type="molecule type" value="Genomic_DNA"/>
</dbReference>
<proteinExistence type="predicted"/>
<reference evidence="2 3" key="1">
    <citation type="submission" date="2019-07" db="EMBL/GenBank/DDBJ databases">
        <title>Genomic Encyclopedia of Type Strains, Phase I: the one thousand microbial genomes (KMG-I) project.</title>
        <authorList>
            <person name="Kyrpides N."/>
        </authorList>
    </citation>
    <scope>NUCLEOTIDE SEQUENCE [LARGE SCALE GENOMIC DNA]</scope>
    <source>
        <strain evidence="2 3">DSM 6562</strain>
    </source>
</reference>
<keyword evidence="3" id="KW-1185">Reference proteome</keyword>
<feature type="coiled-coil region" evidence="1">
    <location>
        <begin position="4"/>
        <end position="59"/>
    </location>
</feature>
<dbReference type="Proteomes" id="UP000323166">
    <property type="component" value="Unassembled WGS sequence"/>
</dbReference>
<sequence>MDQFYQLQQQIQRLRQEVNSISQMTSQLQQFEQNNAAQLQRLQQQEANATQQLQRIQQICGQINNDLNSVSNAAQQASQSLAQSFTPLGTGGYSQQFGTFGNQFTTGAYSQNQHYQPNYISSTPFQQQRFGTQYTGSYAPVQSGYAQSFNQSFGGGYVSPNMMSYSYTQGYGYGGQQQNQSFAENQQISQQAQQALANRMNQNLSNLNNQFSTTSNIYSGF</sequence>
<name>A0A5S4ZQQ5_9FIRM</name>
<keyword evidence="1" id="KW-0175">Coiled coil</keyword>
<protein>
    <submittedName>
        <fullName evidence="2">Uncharacterized protein</fullName>
    </submittedName>
</protein>
<evidence type="ECO:0000313" key="2">
    <source>
        <dbReference type="EMBL" id="TYO93878.1"/>
    </source>
</evidence>
<dbReference type="RefSeq" id="WP_207706613.1">
    <property type="nucleotide sequence ID" value="NZ_VNHM01000017.1"/>
</dbReference>
<comment type="caution">
    <text evidence="2">The sequence shown here is derived from an EMBL/GenBank/DDBJ whole genome shotgun (WGS) entry which is preliminary data.</text>
</comment>